<name>A0A091IM98_CALAN</name>
<feature type="non-terminal residue" evidence="2">
    <location>
        <position position="1"/>
    </location>
</feature>
<keyword evidence="1" id="KW-0812">Transmembrane</keyword>
<organism evidence="2 3">
    <name type="scientific">Calypte anna</name>
    <name type="common">Anna's hummingbird</name>
    <name type="synonym">Archilochus anna</name>
    <dbReference type="NCBI Taxonomy" id="9244"/>
    <lineage>
        <taxon>Eukaryota</taxon>
        <taxon>Metazoa</taxon>
        <taxon>Chordata</taxon>
        <taxon>Craniata</taxon>
        <taxon>Vertebrata</taxon>
        <taxon>Euteleostomi</taxon>
        <taxon>Archelosauria</taxon>
        <taxon>Archosauria</taxon>
        <taxon>Dinosauria</taxon>
        <taxon>Saurischia</taxon>
        <taxon>Theropoda</taxon>
        <taxon>Coelurosauria</taxon>
        <taxon>Aves</taxon>
        <taxon>Neognathae</taxon>
        <taxon>Neoaves</taxon>
        <taxon>Strisores</taxon>
        <taxon>Apodiformes</taxon>
        <taxon>Trochilidae</taxon>
        <taxon>Calypte</taxon>
    </lineage>
</organism>
<evidence type="ECO:0000256" key="1">
    <source>
        <dbReference type="SAM" id="Phobius"/>
    </source>
</evidence>
<accession>A0A091IM98</accession>
<protein>
    <submittedName>
        <fullName evidence="2">Uncharacterized protein</fullName>
    </submittedName>
</protein>
<feature type="transmembrane region" description="Helical" evidence="1">
    <location>
        <begin position="16"/>
        <end position="36"/>
    </location>
</feature>
<dbReference type="AlphaFoldDB" id="A0A091IM98"/>
<dbReference type="EMBL" id="KL218792">
    <property type="protein sequence ID" value="KFP08470.1"/>
    <property type="molecule type" value="Genomic_DNA"/>
</dbReference>
<keyword evidence="1" id="KW-1133">Transmembrane helix</keyword>
<reference evidence="2 3" key="1">
    <citation type="submission" date="2014-04" db="EMBL/GenBank/DDBJ databases">
        <title>Genome evolution of avian class.</title>
        <authorList>
            <person name="Zhang G."/>
            <person name="Li C."/>
        </authorList>
    </citation>
    <scope>NUCLEOTIDE SEQUENCE [LARGE SCALE GENOMIC DNA]</scope>
    <source>
        <strain evidence="2">BGI_N300</strain>
    </source>
</reference>
<keyword evidence="1" id="KW-0472">Membrane</keyword>
<dbReference type="Proteomes" id="UP000054308">
    <property type="component" value="Unassembled WGS sequence"/>
</dbReference>
<evidence type="ECO:0000313" key="3">
    <source>
        <dbReference type="Proteomes" id="UP000054308"/>
    </source>
</evidence>
<keyword evidence="3" id="KW-1185">Reference proteome</keyword>
<gene>
    <name evidence="2" type="ORF">N300_06037</name>
</gene>
<sequence length="134" mass="15885">FLTASLSSIFRFSQSITFWFILPFLPLLTGSSRVTMCQLLGSRRPPAFCRLRSFHSIFSFNLLHLLLYRFCLYWRDVLLWLTAGFWRSSPPWGRRNSCHRFLWFLFSSFPGGSSDLHSILHWRWTFIVPRGSVD</sequence>
<evidence type="ECO:0000313" key="2">
    <source>
        <dbReference type="EMBL" id="KFP08470.1"/>
    </source>
</evidence>
<feature type="non-terminal residue" evidence="2">
    <location>
        <position position="134"/>
    </location>
</feature>
<proteinExistence type="predicted"/>